<evidence type="ECO:0000313" key="1">
    <source>
        <dbReference type="EMBL" id="KAJ7756030.1"/>
    </source>
</evidence>
<accession>A0AAD7J4C1</accession>
<dbReference type="Proteomes" id="UP001215280">
    <property type="component" value="Unassembled WGS sequence"/>
</dbReference>
<protein>
    <submittedName>
        <fullName evidence="1">Uncharacterized protein</fullName>
    </submittedName>
</protein>
<keyword evidence="2" id="KW-1185">Reference proteome</keyword>
<comment type="caution">
    <text evidence="1">The sequence shown here is derived from an EMBL/GenBank/DDBJ whole genome shotgun (WGS) entry which is preliminary data.</text>
</comment>
<gene>
    <name evidence="1" type="ORF">DFH07DRAFT_820865</name>
</gene>
<reference evidence="1" key="1">
    <citation type="submission" date="2023-03" db="EMBL/GenBank/DDBJ databases">
        <title>Massive genome expansion in bonnet fungi (Mycena s.s.) driven by repeated elements and novel gene families across ecological guilds.</title>
        <authorList>
            <consortium name="Lawrence Berkeley National Laboratory"/>
            <person name="Harder C.B."/>
            <person name="Miyauchi S."/>
            <person name="Viragh M."/>
            <person name="Kuo A."/>
            <person name="Thoen E."/>
            <person name="Andreopoulos B."/>
            <person name="Lu D."/>
            <person name="Skrede I."/>
            <person name="Drula E."/>
            <person name="Henrissat B."/>
            <person name="Morin E."/>
            <person name="Kohler A."/>
            <person name="Barry K."/>
            <person name="LaButti K."/>
            <person name="Morin E."/>
            <person name="Salamov A."/>
            <person name="Lipzen A."/>
            <person name="Mereny Z."/>
            <person name="Hegedus B."/>
            <person name="Baldrian P."/>
            <person name="Stursova M."/>
            <person name="Weitz H."/>
            <person name="Taylor A."/>
            <person name="Grigoriev I.V."/>
            <person name="Nagy L.G."/>
            <person name="Martin F."/>
            <person name="Kauserud H."/>
        </authorList>
    </citation>
    <scope>NUCLEOTIDE SEQUENCE</scope>
    <source>
        <strain evidence="1">CBHHK188m</strain>
    </source>
</reference>
<name>A0AAD7J4C1_9AGAR</name>
<dbReference type="EMBL" id="JARJLG010000062">
    <property type="protein sequence ID" value="KAJ7756030.1"/>
    <property type="molecule type" value="Genomic_DNA"/>
</dbReference>
<evidence type="ECO:0000313" key="2">
    <source>
        <dbReference type="Proteomes" id="UP001215280"/>
    </source>
</evidence>
<sequence length="160" mass="17807">MSRAATSLGVVCIRYSGCVKGGRLKLTDISLEVICSEDIWAEILNYVGFWYGQPRGSGIARAMQLSLVFWDTRTSRVLTHRPVSIGGSSKLLSSKPVCARPPIRIRRFGRTSAVDPTASYSPPDLAFKFCRCAVVRVIHSLARTMECIHRRLDCSRTLPF</sequence>
<dbReference type="AlphaFoldDB" id="A0AAD7J4C1"/>
<proteinExistence type="predicted"/>
<organism evidence="1 2">
    <name type="scientific">Mycena maculata</name>
    <dbReference type="NCBI Taxonomy" id="230809"/>
    <lineage>
        <taxon>Eukaryota</taxon>
        <taxon>Fungi</taxon>
        <taxon>Dikarya</taxon>
        <taxon>Basidiomycota</taxon>
        <taxon>Agaricomycotina</taxon>
        <taxon>Agaricomycetes</taxon>
        <taxon>Agaricomycetidae</taxon>
        <taxon>Agaricales</taxon>
        <taxon>Marasmiineae</taxon>
        <taxon>Mycenaceae</taxon>
        <taxon>Mycena</taxon>
    </lineage>
</organism>